<dbReference type="EMBL" id="JAIWYP010000016">
    <property type="protein sequence ID" value="KAH3698269.1"/>
    <property type="molecule type" value="Genomic_DNA"/>
</dbReference>
<organism evidence="1 2">
    <name type="scientific">Dreissena polymorpha</name>
    <name type="common">Zebra mussel</name>
    <name type="synonym">Mytilus polymorpha</name>
    <dbReference type="NCBI Taxonomy" id="45954"/>
    <lineage>
        <taxon>Eukaryota</taxon>
        <taxon>Metazoa</taxon>
        <taxon>Spiralia</taxon>
        <taxon>Lophotrochozoa</taxon>
        <taxon>Mollusca</taxon>
        <taxon>Bivalvia</taxon>
        <taxon>Autobranchia</taxon>
        <taxon>Heteroconchia</taxon>
        <taxon>Euheterodonta</taxon>
        <taxon>Imparidentia</taxon>
        <taxon>Neoheterodontei</taxon>
        <taxon>Myida</taxon>
        <taxon>Dreissenoidea</taxon>
        <taxon>Dreissenidae</taxon>
        <taxon>Dreissena</taxon>
    </lineage>
</organism>
<proteinExistence type="predicted"/>
<sequence length="277" mass="30713">MNLNNDDASTKSDDEIHIRGTCICGFLSGHIVIAFSNQTLALFDQQYRSISHTEISGTCTDICTIRPNEIAIALSNKPDSSDDGSSGDETSEMDTIHQVQLIGLDKGQLIKDMVIHLTHLCIGIASYKDDLYVTSGTALYHYKMTGSLVEKIYEDKSDNRTVWKCAVGLHGDKIFVTNTNKDCLITLAMDGSVLSRLDEIGCHTDIHVTPLGQVLVFRYTQGIIQIDGDGRTIISKYEKISNIDFTVQSVFYNQMTQAIILTEQDDDIACILVFENK</sequence>
<protein>
    <submittedName>
        <fullName evidence="1">Uncharacterized protein</fullName>
    </submittedName>
</protein>
<reference evidence="1" key="2">
    <citation type="submission" date="2020-11" db="EMBL/GenBank/DDBJ databases">
        <authorList>
            <person name="McCartney M.A."/>
            <person name="Auch B."/>
            <person name="Kono T."/>
            <person name="Mallez S."/>
            <person name="Becker A."/>
            <person name="Gohl D.M."/>
            <person name="Silverstein K.A.T."/>
            <person name="Koren S."/>
            <person name="Bechman K.B."/>
            <person name="Herman A."/>
            <person name="Abrahante J.E."/>
            <person name="Garbe J."/>
        </authorList>
    </citation>
    <scope>NUCLEOTIDE SEQUENCE</scope>
    <source>
        <strain evidence="1">Duluth1</strain>
        <tissue evidence="1">Whole animal</tissue>
    </source>
</reference>
<dbReference type="Proteomes" id="UP000828390">
    <property type="component" value="Unassembled WGS sequence"/>
</dbReference>
<evidence type="ECO:0000313" key="1">
    <source>
        <dbReference type="EMBL" id="KAH3698269.1"/>
    </source>
</evidence>
<accession>A0A9D3YHM7</accession>
<dbReference type="SUPFAM" id="SSF63825">
    <property type="entry name" value="YWTD domain"/>
    <property type="match status" value="1"/>
</dbReference>
<keyword evidence="2" id="KW-1185">Reference proteome</keyword>
<reference evidence="1" key="1">
    <citation type="journal article" date="2019" name="bioRxiv">
        <title>The Genome of the Zebra Mussel, Dreissena polymorpha: A Resource for Invasive Species Research.</title>
        <authorList>
            <person name="McCartney M.A."/>
            <person name="Auch B."/>
            <person name="Kono T."/>
            <person name="Mallez S."/>
            <person name="Zhang Y."/>
            <person name="Obille A."/>
            <person name="Becker A."/>
            <person name="Abrahante J.E."/>
            <person name="Garbe J."/>
            <person name="Badalamenti J.P."/>
            <person name="Herman A."/>
            <person name="Mangelson H."/>
            <person name="Liachko I."/>
            <person name="Sullivan S."/>
            <person name="Sone E.D."/>
            <person name="Koren S."/>
            <person name="Silverstein K.A.T."/>
            <person name="Beckman K.B."/>
            <person name="Gohl D.M."/>
        </authorList>
    </citation>
    <scope>NUCLEOTIDE SEQUENCE</scope>
    <source>
        <strain evidence="1">Duluth1</strain>
        <tissue evidence="1">Whole animal</tissue>
    </source>
</reference>
<comment type="caution">
    <text evidence="1">The sequence shown here is derived from an EMBL/GenBank/DDBJ whole genome shotgun (WGS) entry which is preliminary data.</text>
</comment>
<gene>
    <name evidence="1" type="ORF">DPMN_085788</name>
</gene>
<evidence type="ECO:0000313" key="2">
    <source>
        <dbReference type="Proteomes" id="UP000828390"/>
    </source>
</evidence>
<dbReference type="AlphaFoldDB" id="A0A9D3YHM7"/>
<name>A0A9D3YHM7_DREPO</name>